<reference evidence="8" key="1">
    <citation type="journal article" date="2022" name="bioRxiv">
        <title>Sequencing and chromosome-scale assembly of the giantPleurodeles waltlgenome.</title>
        <authorList>
            <person name="Brown T."/>
            <person name="Elewa A."/>
            <person name="Iarovenko S."/>
            <person name="Subramanian E."/>
            <person name="Araus A.J."/>
            <person name="Petzold A."/>
            <person name="Susuki M."/>
            <person name="Suzuki K.-i.T."/>
            <person name="Hayashi T."/>
            <person name="Toyoda A."/>
            <person name="Oliveira C."/>
            <person name="Osipova E."/>
            <person name="Leigh N.D."/>
            <person name="Simon A."/>
            <person name="Yun M.H."/>
        </authorList>
    </citation>
    <scope>NUCLEOTIDE SEQUENCE</scope>
    <source>
        <strain evidence="8">20211129_DDA</strain>
        <tissue evidence="8">Liver</tissue>
    </source>
</reference>
<name>A0AAV7TL59_PLEWA</name>
<feature type="transmembrane region" description="Helical" evidence="7">
    <location>
        <begin position="378"/>
        <end position="401"/>
    </location>
</feature>
<dbReference type="GO" id="GO:0005783">
    <property type="term" value="C:endoplasmic reticulum"/>
    <property type="evidence" value="ECO:0007669"/>
    <property type="project" value="TreeGrafter"/>
</dbReference>
<keyword evidence="4 7" id="KW-1133">Transmembrane helix</keyword>
<dbReference type="PANTHER" id="PTHR10926">
    <property type="entry name" value="CELL CYCLE CONTROL PROTEIN 50"/>
    <property type="match status" value="1"/>
</dbReference>
<keyword evidence="3 7" id="KW-0812">Transmembrane</keyword>
<evidence type="ECO:0000313" key="9">
    <source>
        <dbReference type="Proteomes" id="UP001066276"/>
    </source>
</evidence>
<dbReference type="InterPro" id="IPR005045">
    <property type="entry name" value="CDC50/LEM3_fam"/>
</dbReference>
<dbReference type="GO" id="GO:0045332">
    <property type="term" value="P:phospholipid translocation"/>
    <property type="evidence" value="ECO:0007669"/>
    <property type="project" value="TreeGrafter"/>
</dbReference>
<evidence type="ECO:0000256" key="2">
    <source>
        <dbReference type="ARBA" id="ARBA00009457"/>
    </source>
</evidence>
<evidence type="ECO:0000256" key="1">
    <source>
        <dbReference type="ARBA" id="ARBA00004370"/>
    </source>
</evidence>
<evidence type="ECO:0000256" key="3">
    <source>
        <dbReference type="ARBA" id="ARBA00022692"/>
    </source>
</evidence>
<evidence type="ECO:0000256" key="7">
    <source>
        <dbReference type="SAM" id="Phobius"/>
    </source>
</evidence>
<organism evidence="8 9">
    <name type="scientific">Pleurodeles waltl</name>
    <name type="common">Iberian ribbed newt</name>
    <dbReference type="NCBI Taxonomy" id="8319"/>
    <lineage>
        <taxon>Eukaryota</taxon>
        <taxon>Metazoa</taxon>
        <taxon>Chordata</taxon>
        <taxon>Craniata</taxon>
        <taxon>Vertebrata</taxon>
        <taxon>Euteleostomi</taxon>
        <taxon>Amphibia</taxon>
        <taxon>Batrachia</taxon>
        <taxon>Caudata</taxon>
        <taxon>Salamandroidea</taxon>
        <taxon>Salamandridae</taxon>
        <taxon>Pleurodelinae</taxon>
        <taxon>Pleurodeles</taxon>
    </lineage>
</organism>
<protein>
    <recommendedName>
        <fullName evidence="6">Cell cycle control protein</fullName>
    </recommendedName>
</protein>
<accession>A0AAV7TL59</accession>
<dbReference type="Pfam" id="PF03381">
    <property type="entry name" value="CDC50"/>
    <property type="match status" value="1"/>
</dbReference>
<comment type="caution">
    <text evidence="8">The sequence shown here is derived from an EMBL/GenBank/DDBJ whole genome shotgun (WGS) entry which is preliminary data.</text>
</comment>
<dbReference type="AlphaFoldDB" id="A0AAV7TL59"/>
<evidence type="ECO:0000256" key="4">
    <source>
        <dbReference type="ARBA" id="ARBA00022989"/>
    </source>
</evidence>
<dbReference type="GO" id="GO:0005886">
    <property type="term" value="C:plasma membrane"/>
    <property type="evidence" value="ECO:0007669"/>
    <property type="project" value="TreeGrafter"/>
</dbReference>
<evidence type="ECO:0000256" key="6">
    <source>
        <dbReference type="PIRNR" id="PIRNR015840"/>
    </source>
</evidence>
<feature type="transmembrane region" description="Helical" evidence="7">
    <location>
        <begin position="93"/>
        <end position="119"/>
    </location>
</feature>
<evidence type="ECO:0000313" key="8">
    <source>
        <dbReference type="EMBL" id="KAJ1176477.1"/>
    </source>
</evidence>
<sequence length="412" mass="46381">MILSSPWSDSSLASLFAFRLMLACNELIRKNLLVRSKPGSRLLPGWFCVLSVLPLPEPKLFPDMSSNKAEIPLKNRPDNTAFTQQRLPAWQPLLSVGIVIPVFFIFGFGFIGIGVGLYYSSNSIQEQTWDYTGAKGTDLPCSKCITVNNTVASNCVCLVNISLSEFIQGPVFMYYELTDFYQNVRRYQTSRDDSQLSGNLYSLTSPSTTCSPYQTNDETKKPYAPCGAVANSMFNDTFQLIYTDNGSEVPLDGKGISWWSDYNIKFRNPNNSDTLASQTAIFNGTSQPMNWTKPIYELDPTNPLNNGFVNEDFIVWMRIAAFPTFRKLYRRIDKGNFSDGLPAGKYQLKVNYNYPVLSFGGKKRVIFSSVSWMGGKNLFLGIAYLVFGSLCVFTAFIMLLVHIKYSNQHRNV</sequence>
<keyword evidence="5 6" id="KW-0472">Membrane</keyword>
<comment type="similarity">
    <text evidence="2 6">Belongs to the CDC50/LEM3 family.</text>
</comment>
<dbReference type="EMBL" id="JANPWB010000006">
    <property type="protein sequence ID" value="KAJ1176477.1"/>
    <property type="molecule type" value="Genomic_DNA"/>
</dbReference>
<gene>
    <name evidence="8" type="ORF">NDU88_001757</name>
</gene>
<proteinExistence type="inferred from homology"/>
<keyword evidence="9" id="KW-1185">Reference proteome</keyword>
<dbReference type="GO" id="GO:0005794">
    <property type="term" value="C:Golgi apparatus"/>
    <property type="evidence" value="ECO:0007669"/>
    <property type="project" value="TreeGrafter"/>
</dbReference>
<comment type="subcellular location">
    <subcellularLocation>
        <location evidence="1">Membrane</location>
    </subcellularLocation>
</comment>
<dbReference type="Proteomes" id="UP001066276">
    <property type="component" value="Chromosome 3_2"/>
</dbReference>
<evidence type="ECO:0000256" key="5">
    <source>
        <dbReference type="ARBA" id="ARBA00023136"/>
    </source>
</evidence>
<dbReference type="PANTHER" id="PTHR10926:SF19">
    <property type="entry name" value="CELL CYCLE CONTROL PROTEIN 50B"/>
    <property type="match status" value="1"/>
</dbReference>
<dbReference type="PIRSF" id="PIRSF015840">
    <property type="entry name" value="DUF284_TM_euk"/>
    <property type="match status" value="1"/>
</dbReference>